<evidence type="ECO:0000313" key="2">
    <source>
        <dbReference type="EMBL" id="QQP31585.1"/>
    </source>
</evidence>
<feature type="non-terminal residue" evidence="2">
    <location>
        <position position="52"/>
    </location>
</feature>
<accession>A0A7T8GL28</accession>
<sequence length="52" mass="5587">SQFKMTLTTGSNSSLVDKKDKLSSYEEAAGGESPSDFTTLNPRRISHIAPEG</sequence>
<gene>
    <name evidence="2" type="ORF">FKW44_025234</name>
</gene>
<protein>
    <submittedName>
        <fullName evidence="2">Uncharacterized protein</fullName>
    </submittedName>
</protein>
<organism evidence="2 3">
    <name type="scientific">Caligus rogercresseyi</name>
    <name type="common">Sea louse</name>
    <dbReference type="NCBI Taxonomy" id="217165"/>
    <lineage>
        <taxon>Eukaryota</taxon>
        <taxon>Metazoa</taxon>
        <taxon>Ecdysozoa</taxon>
        <taxon>Arthropoda</taxon>
        <taxon>Crustacea</taxon>
        <taxon>Multicrustacea</taxon>
        <taxon>Hexanauplia</taxon>
        <taxon>Copepoda</taxon>
        <taxon>Siphonostomatoida</taxon>
        <taxon>Caligidae</taxon>
        <taxon>Caligus</taxon>
    </lineage>
</organism>
<evidence type="ECO:0000256" key="1">
    <source>
        <dbReference type="SAM" id="MobiDB-lite"/>
    </source>
</evidence>
<reference evidence="3" key="1">
    <citation type="submission" date="2021-01" db="EMBL/GenBank/DDBJ databases">
        <title>Caligus Genome Assembly.</title>
        <authorList>
            <person name="Gallardo-Escarate C."/>
        </authorList>
    </citation>
    <scope>NUCLEOTIDE SEQUENCE [LARGE SCALE GENOMIC DNA]</scope>
</reference>
<dbReference type="Proteomes" id="UP000595437">
    <property type="component" value="Chromosome 21"/>
</dbReference>
<evidence type="ECO:0000313" key="3">
    <source>
        <dbReference type="Proteomes" id="UP000595437"/>
    </source>
</evidence>
<name>A0A7T8GL28_CALRO</name>
<dbReference type="EMBL" id="CP045910">
    <property type="protein sequence ID" value="QQP31585.1"/>
    <property type="molecule type" value="Genomic_DNA"/>
</dbReference>
<proteinExistence type="predicted"/>
<feature type="region of interest" description="Disordered" evidence="1">
    <location>
        <begin position="1"/>
        <end position="52"/>
    </location>
</feature>
<feature type="non-terminal residue" evidence="2">
    <location>
        <position position="1"/>
    </location>
</feature>
<keyword evidence="3" id="KW-1185">Reference proteome</keyword>
<dbReference type="AlphaFoldDB" id="A0A7T8GL28"/>
<feature type="compositionally biased region" description="Polar residues" evidence="1">
    <location>
        <begin position="1"/>
        <end position="10"/>
    </location>
</feature>